<comment type="catalytic activity">
    <reaction evidence="9">
        <text>L-seryl-[protein] + ATP = O-phospho-L-seryl-[protein] + ADP + H(+)</text>
        <dbReference type="Rhea" id="RHEA:17989"/>
        <dbReference type="Rhea" id="RHEA-COMP:9863"/>
        <dbReference type="Rhea" id="RHEA-COMP:11604"/>
        <dbReference type="ChEBI" id="CHEBI:15378"/>
        <dbReference type="ChEBI" id="CHEBI:29999"/>
        <dbReference type="ChEBI" id="CHEBI:30616"/>
        <dbReference type="ChEBI" id="CHEBI:83421"/>
        <dbReference type="ChEBI" id="CHEBI:456216"/>
        <dbReference type="EC" id="2.7.11.1"/>
    </reaction>
</comment>
<evidence type="ECO:0000256" key="6">
    <source>
        <dbReference type="ARBA" id="ARBA00022777"/>
    </source>
</evidence>
<dbReference type="PANTHER" id="PTHR43289">
    <property type="entry name" value="MITOGEN-ACTIVATED PROTEIN KINASE KINASE KINASE 20-RELATED"/>
    <property type="match status" value="1"/>
</dbReference>
<feature type="region of interest" description="Disordered" evidence="11">
    <location>
        <begin position="594"/>
        <end position="626"/>
    </location>
</feature>
<keyword evidence="4" id="KW-0677">Repeat</keyword>
<feature type="region of interest" description="Disordered" evidence="11">
    <location>
        <begin position="500"/>
        <end position="529"/>
    </location>
</feature>
<dbReference type="SMART" id="SM00740">
    <property type="entry name" value="PASTA"/>
    <property type="match status" value="2"/>
</dbReference>
<dbReference type="PROSITE" id="PS00109">
    <property type="entry name" value="PROTEIN_KINASE_TYR"/>
    <property type="match status" value="1"/>
</dbReference>
<keyword evidence="7 10" id="KW-0067">ATP-binding</keyword>
<evidence type="ECO:0000256" key="4">
    <source>
        <dbReference type="ARBA" id="ARBA00022737"/>
    </source>
</evidence>
<evidence type="ECO:0000256" key="1">
    <source>
        <dbReference type="ARBA" id="ARBA00012513"/>
    </source>
</evidence>
<feature type="compositionally biased region" description="Low complexity" evidence="11">
    <location>
        <begin position="184"/>
        <end position="199"/>
    </location>
</feature>
<dbReference type="PROSITE" id="PS00107">
    <property type="entry name" value="PROTEIN_KINASE_ATP"/>
    <property type="match status" value="1"/>
</dbReference>
<feature type="binding site" evidence="10">
    <location>
        <position position="246"/>
    </location>
    <ligand>
        <name>ATP</name>
        <dbReference type="ChEBI" id="CHEBI:30616"/>
    </ligand>
</feature>
<dbReference type="AlphaFoldDB" id="A0A6I4P3R1"/>
<feature type="compositionally biased region" description="Pro residues" evidence="11">
    <location>
        <begin position="783"/>
        <end position="795"/>
    </location>
</feature>
<feature type="region of interest" description="Disordered" evidence="11">
    <location>
        <begin position="758"/>
        <end position="795"/>
    </location>
</feature>
<dbReference type="GO" id="GO:0005524">
    <property type="term" value="F:ATP binding"/>
    <property type="evidence" value="ECO:0007669"/>
    <property type="project" value="UniProtKB-UniRule"/>
</dbReference>
<evidence type="ECO:0000256" key="11">
    <source>
        <dbReference type="SAM" id="MobiDB-lite"/>
    </source>
</evidence>
<accession>A0A6I4P3R1</accession>
<dbReference type="Gene3D" id="1.10.510.10">
    <property type="entry name" value="Transferase(Phosphotransferase) domain 1"/>
    <property type="match status" value="1"/>
</dbReference>
<dbReference type="InterPro" id="IPR000719">
    <property type="entry name" value="Prot_kinase_dom"/>
</dbReference>
<dbReference type="Gene3D" id="3.30.10.20">
    <property type="match status" value="2"/>
</dbReference>
<dbReference type="PROSITE" id="PS50011">
    <property type="entry name" value="PROTEIN_KINASE_DOM"/>
    <property type="match status" value="1"/>
</dbReference>
<feature type="compositionally biased region" description="Basic and acidic residues" evidence="11">
    <location>
        <begin position="502"/>
        <end position="512"/>
    </location>
</feature>
<feature type="compositionally biased region" description="Low complexity" evidence="11">
    <location>
        <begin position="764"/>
        <end position="782"/>
    </location>
</feature>
<comment type="caution">
    <text evidence="14">The sequence shown here is derived from an EMBL/GenBank/DDBJ whole genome shotgun (WGS) entry which is preliminary data.</text>
</comment>
<evidence type="ECO:0000313" key="14">
    <source>
        <dbReference type="EMBL" id="MWB97874.1"/>
    </source>
</evidence>
<evidence type="ECO:0000256" key="5">
    <source>
        <dbReference type="ARBA" id="ARBA00022741"/>
    </source>
</evidence>
<dbReference type="Pfam" id="PF03793">
    <property type="entry name" value="PASTA"/>
    <property type="match status" value="2"/>
</dbReference>
<evidence type="ECO:0000313" key="15">
    <source>
        <dbReference type="Proteomes" id="UP000438182"/>
    </source>
</evidence>
<feature type="domain" description="Protein kinase" evidence="12">
    <location>
        <begin position="217"/>
        <end position="495"/>
    </location>
</feature>
<organism evidence="14 15">
    <name type="scientific">Agromyces seonyuensis</name>
    <dbReference type="NCBI Taxonomy" id="2662446"/>
    <lineage>
        <taxon>Bacteria</taxon>
        <taxon>Bacillati</taxon>
        <taxon>Actinomycetota</taxon>
        <taxon>Actinomycetes</taxon>
        <taxon>Micrococcales</taxon>
        <taxon>Microbacteriaceae</taxon>
        <taxon>Agromyces</taxon>
    </lineage>
</organism>
<dbReference type="InterPro" id="IPR011009">
    <property type="entry name" value="Kinase-like_dom_sf"/>
</dbReference>
<feature type="compositionally biased region" description="Low complexity" evidence="11">
    <location>
        <begin position="117"/>
        <end position="158"/>
    </location>
</feature>
<protein>
    <recommendedName>
        <fullName evidence="1">non-specific serine/threonine protein kinase</fullName>
        <ecNumber evidence="1">2.7.11.1</ecNumber>
    </recommendedName>
</protein>
<dbReference type="PANTHER" id="PTHR43289:SF6">
    <property type="entry name" value="SERINE_THREONINE-PROTEIN KINASE NEKL-3"/>
    <property type="match status" value="1"/>
</dbReference>
<dbReference type="SUPFAM" id="SSF56112">
    <property type="entry name" value="Protein kinase-like (PK-like)"/>
    <property type="match status" value="1"/>
</dbReference>
<dbReference type="InterPro" id="IPR008266">
    <property type="entry name" value="Tyr_kinase_AS"/>
</dbReference>
<keyword evidence="6" id="KW-0418">Kinase</keyword>
<feature type="domain" description="PASTA" evidence="13">
    <location>
        <begin position="697"/>
        <end position="757"/>
    </location>
</feature>
<dbReference type="EMBL" id="WSTA01000014">
    <property type="protein sequence ID" value="MWB97874.1"/>
    <property type="molecule type" value="Genomic_DNA"/>
</dbReference>
<keyword evidence="5 10" id="KW-0547">Nucleotide-binding</keyword>
<feature type="compositionally biased region" description="Low complexity" evidence="11">
    <location>
        <begin position="64"/>
        <end position="89"/>
    </location>
</feature>
<dbReference type="InterPro" id="IPR017441">
    <property type="entry name" value="Protein_kinase_ATP_BS"/>
</dbReference>
<dbReference type="PROSITE" id="PS51178">
    <property type="entry name" value="PASTA"/>
    <property type="match status" value="2"/>
</dbReference>
<keyword evidence="3" id="KW-0808">Transferase</keyword>
<dbReference type="CDD" id="cd06577">
    <property type="entry name" value="PASTA_pknB"/>
    <property type="match status" value="2"/>
</dbReference>
<evidence type="ECO:0000256" key="2">
    <source>
        <dbReference type="ARBA" id="ARBA00022527"/>
    </source>
</evidence>
<feature type="compositionally biased region" description="Low complexity" evidence="11">
    <location>
        <begin position="513"/>
        <end position="527"/>
    </location>
</feature>
<evidence type="ECO:0000256" key="3">
    <source>
        <dbReference type="ARBA" id="ARBA00022679"/>
    </source>
</evidence>
<sequence>MLRNDHFHIRRTLALHVPYGPGTPADLTLTQVATGATARLQCGSPCRRHVSPSRGSPVRTIRCSRPGVGSAAASASSTRGRSPTRPNSSCGACTPRTTASSPGERGCTALPTRRGTPSRSSARVARSSGSSSCGGRRPGCSAGSRSSAGCPSSPAPGGIRPPSARTPLRSPWRSCRPRSRPRGGSRSAAASARASSNRPCGAEGVTGDEGDLVGGRYRLRRRLGSGGTATVHEAFDERMQQLVALKVLHPHLSNSDARRAAFLAEAERIAGLRHPNLAAAFGTGTEVQADGAVRAWIVLERAPGRPLSELVAEQGGLPLGTAIAVLEGTLRGLEAVHLTGLVHRDVSPSNVIVELGGDDVVVGVRLVDFGLSGSAGEAARGRDVLRAATSEDAGVVGNAGYVSPEQARGLPVDERGDVYQAGGVLCFALTGAGPFPRESAAATLEAHRAEQPPTLADRVPGATRELDRVLRRALAKRPDDRFPTAEAFRAALAALAVPAVEATERGDDRPDGADPGDPGNAPGAGALDRTRVLGRTRVHLAAPEESIVLPVGVNRTRQRRVRRARRRGAETAVVLAAVAAVGALVVGASLATPSDVVSPQPAAAPVERPSPSPSASPSPSPSVRSTRAPALASIPVPELAGLALAEARSILVGLGLSVGTVSVEHTEASGDTVLASSPGVDARLPVGATVDLVVASGSNRVPEVRGMSVAAARAVLEDAGFGVEATSAAAGAVVGASRPSAGEVLRLGSVVTLLIAEPTPSAPPVTTSAPVPTSTAAPTAAPTGPPATAPPERGP</sequence>
<reference evidence="14 15" key="1">
    <citation type="submission" date="2019-12" db="EMBL/GenBank/DDBJ databases">
        <authorList>
            <person name="Kim Y.S."/>
        </authorList>
    </citation>
    <scope>NUCLEOTIDE SEQUENCE [LARGE SCALE GENOMIC DNA]</scope>
    <source>
        <strain evidence="14 15">MMS17-SY077</strain>
    </source>
</reference>
<evidence type="ECO:0000259" key="13">
    <source>
        <dbReference type="PROSITE" id="PS51178"/>
    </source>
</evidence>
<dbReference type="CDD" id="cd14014">
    <property type="entry name" value="STKc_PknB_like"/>
    <property type="match status" value="1"/>
</dbReference>
<feature type="compositionally biased region" description="Pro residues" evidence="11">
    <location>
        <begin position="608"/>
        <end position="620"/>
    </location>
</feature>
<feature type="domain" description="PASTA" evidence="13">
    <location>
        <begin position="630"/>
        <end position="696"/>
    </location>
</feature>
<proteinExistence type="predicted"/>
<evidence type="ECO:0000256" key="10">
    <source>
        <dbReference type="PROSITE-ProRule" id="PRU10141"/>
    </source>
</evidence>
<evidence type="ECO:0000259" key="12">
    <source>
        <dbReference type="PROSITE" id="PS50011"/>
    </source>
</evidence>
<dbReference type="InterPro" id="IPR005543">
    <property type="entry name" value="PASTA_dom"/>
</dbReference>
<feature type="region of interest" description="Disordered" evidence="11">
    <location>
        <begin position="46"/>
        <end position="212"/>
    </location>
</feature>
<evidence type="ECO:0000256" key="9">
    <source>
        <dbReference type="ARBA" id="ARBA00048679"/>
    </source>
</evidence>
<gene>
    <name evidence="14" type="ORF">GB864_04825</name>
</gene>
<keyword evidence="15" id="KW-1185">Reference proteome</keyword>
<dbReference type="EC" id="2.7.11.1" evidence="1"/>
<comment type="catalytic activity">
    <reaction evidence="8">
        <text>L-threonyl-[protein] + ATP = O-phospho-L-threonyl-[protein] + ADP + H(+)</text>
        <dbReference type="Rhea" id="RHEA:46608"/>
        <dbReference type="Rhea" id="RHEA-COMP:11060"/>
        <dbReference type="Rhea" id="RHEA-COMP:11605"/>
        <dbReference type="ChEBI" id="CHEBI:15378"/>
        <dbReference type="ChEBI" id="CHEBI:30013"/>
        <dbReference type="ChEBI" id="CHEBI:30616"/>
        <dbReference type="ChEBI" id="CHEBI:61977"/>
        <dbReference type="ChEBI" id="CHEBI:456216"/>
        <dbReference type="EC" id="2.7.11.1"/>
    </reaction>
</comment>
<evidence type="ECO:0000256" key="8">
    <source>
        <dbReference type="ARBA" id="ARBA00047899"/>
    </source>
</evidence>
<name>A0A6I4P3R1_9MICO</name>
<dbReference type="Proteomes" id="UP000438182">
    <property type="component" value="Unassembled WGS sequence"/>
</dbReference>
<keyword evidence="2" id="KW-0723">Serine/threonine-protein kinase</keyword>
<dbReference type="Gene3D" id="3.30.200.20">
    <property type="entry name" value="Phosphorylase Kinase, domain 1"/>
    <property type="match status" value="1"/>
</dbReference>
<dbReference type="Pfam" id="PF00069">
    <property type="entry name" value="Pkinase"/>
    <property type="match status" value="1"/>
</dbReference>
<evidence type="ECO:0000256" key="7">
    <source>
        <dbReference type="ARBA" id="ARBA00022840"/>
    </source>
</evidence>
<dbReference type="GO" id="GO:0004674">
    <property type="term" value="F:protein serine/threonine kinase activity"/>
    <property type="evidence" value="ECO:0007669"/>
    <property type="project" value="UniProtKB-KW"/>
</dbReference>